<dbReference type="EMBL" id="CABFNQ020000736">
    <property type="protein sequence ID" value="CAH0028827.1"/>
    <property type="molecule type" value="Genomic_DNA"/>
</dbReference>
<comment type="caution">
    <text evidence="12">The sequence shown here is derived from an EMBL/GenBank/DDBJ whole genome shotgun (WGS) entry which is preliminary data.</text>
</comment>
<comment type="cofactor">
    <cofactor evidence="1">
        <name>FAD</name>
        <dbReference type="ChEBI" id="CHEBI:57692"/>
    </cofactor>
</comment>
<keyword evidence="7" id="KW-0521">NADP</keyword>
<evidence type="ECO:0000256" key="9">
    <source>
        <dbReference type="ARBA" id="ARBA00023033"/>
    </source>
</evidence>
<organism evidence="12 13">
    <name type="scientific">Clonostachys rhizophaga</name>
    <dbReference type="NCBI Taxonomy" id="160324"/>
    <lineage>
        <taxon>Eukaryota</taxon>
        <taxon>Fungi</taxon>
        <taxon>Dikarya</taxon>
        <taxon>Ascomycota</taxon>
        <taxon>Pezizomycotina</taxon>
        <taxon>Sordariomycetes</taxon>
        <taxon>Hypocreomycetidae</taxon>
        <taxon>Hypocreales</taxon>
        <taxon>Bionectriaceae</taxon>
        <taxon>Clonostachys</taxon>
    </lineage>
</organism>
<dbReference type="SUPFAM" id="SSF51445">
    <property type="entry name" value="(Trans)glycosidases"/>
    <property type="match status" value="1"/>
</dbReference>
<evidence type="ECO:0000256" key="5">
    <source>
        <dbReference type="ARBA" id="ARBA00022801"/>
    </source>
</evidence>
<evidence type="ECO:0000313" key="12">
    <source>
        <dbReference type="EMBL" id="CAH0028827.1"/>
    </source>
</evidence>
<dbReference type="InterPro" id="IPR001764">
    <property type="entry name" value="Glyco_hydro_3_N"/>
</dbReference>
<evidence type="ECO:0000313" key="13">
    <source>
        <dbReference type="Proteomes" id="UP000696573"/>
    </source>
</evidence>
<gene>
    <name evidence="12" type="ORF">CRHIZ90672A_00014383</name>
</gene>
<evidence type="ECO:0000256" key="8">
    <source>
        <dbReference type="ARBA" id="ARBA00023002"/>
    </source>
</evidence>
<dbReference type="OrthoDB" id="416222at2759"/>
<dbReference type="PANTHER" id="PTHR43098:SF3">
    <property type="entry name" value="L-ORNITHINE N(5)-MONOOXYGENASE-RELATED"/>
    <property type="match status" value="1"/>
</dbReference>
<dbReference type="InterPro" id="IPR036881">
    <property type="entry name" value="Glyco_hydro_3_C_sf"/>
</dbReference>
<dbReference type="GO" id="GO:0005975">
    <property type="term" value="P:carbohydrate metabolic process"/>
    <property type="evidence" value="ECO:0007669"/>
    <property type="project" value="InterPro"/>
</dbReference>
<dbReference type="Gene3D" id="3.50.50.60">
    <property type="entry name" value="FAD/NAD(P)-binding domain"/>
    <property type="match status" value="2"/>
</dbReference>
<proteinExistence type="inferred from homology"/>
<comment type="similarity">
    <text evidence="2">Belongs to the glycosyl hydrolase 3 family.</text>
</comment>
<dbReference type="GO" id="GO:0004553">
    <property type="term" value="F:hydrolase activity, hydrolyzing O-glycosyl compounds"/>
    <property type="evidence" value="ECO:0007669"/>
    <property type="project" value="InterPro"/>
</dbReference>
<evidence type="ECO:0000256" key="1">
    <source>
        <dbReference type="ARBA" id="ARBA00001974"/>
    </source>
</evidence>
<dbReference type="InterPro" id="IPR036962">
    <property type="entry name" value="Glyco_hydro_3_N_sf"/>
</dbReference>
<keyword evidence="9" id="KW-0503">Monooxygenase</keyword>
<keyword evidence="4" id="KW-0285">Flavoprotein</keyword>
<dbReference type="Proteomes" id="UP000696573">
    <property type="component" value="Unassembled WGS sequence"/>
</dbReference>
<evidence type="ECO:0000256" key="7">
    <source>
        <dbReference type="ARBA" id="ARBA00022857"/>
    </source>
</evidence>
<sequence>MKAYTTIDYDAIIVGSGFGGCYVLHKLRTAGLRCLVIDDAADLGGVWYWNCYRGACVDTPAPLYEFSNPALWKDWMSSEKYPSRDELRRYFDHVEANLNSNKDIIFNTHVVAADFVEAGNYWKVLDNAGVSRTARYFILCTGFAAKPFIPNVVGAETFAGISCHTSKWPQGGIDFRIRHWIDSVTGGILSIDIKGVDGLSLQQKWKDGTYTHLGMMTSGFPNMMFLYGPQGPTSVCNGPTCAEVQGDWIAKTIIHLQDLDRQRIDATTEAKQEWRTLVNQIGETLPPQTTSEYMGTNIPGKPKAERLKMLQHSTTLVVGLLTQLAACKHGHGSSMERSVLATRADNQSLGYLNPSWSVSDRVEDLLSRMTLEEKAGQMFQDSIAIGTNYTLSEKTPPGYPIDLNSTENMVGEKHMTHFNLLSPIDNAGKVAGWYNLLQKRALDTRLGIPISLSSDPRHHEADTFGASISPGVFSQWPESLGLAALRDPGLVETFADIARQEYLAVGLRSSLHPQVDLATEPRWARIFSVWGEEADLTAELVVAYIKGFQGEEFGPASVSTVTKHFPGGGPVENGEDSHFVYGKNQTYPGNNFDHHLIPFKAALKAGARQMMPYYSRPIGTEYEEVGFGFNKGIITDLLQNELGFEGIVLTDWTLLSDRILFGLPFPARAWGMEDKTEHERVLKIIEAGCDQLGGENRPELLVDLVKQGLVPETRLDHSVRKLLKEKFLLGLFDNPFLDTEAADKVVGNPEFQRIADETQRQSFTLLSNKNDLLPIKKEVPGSAVYIEGLNQTTVEARGFKVVATPEEADWAFLRLAAPFEVRNGTLSEYMGFQQGSLEFKAAERTRQAAIYKAVPTIVDIKLDRPVAIPEVVEQAAAVFGTFGASGDAFLDVVLGEAKPLGKLQFDLPRSDKAVEAQKEDVPFDTTEL</sequence>
<keyword evidence="6" id="KW-0274">FAD</keyword>
<keyword evidence="5" id="KW-0378">Hydrolase</keyword>
<dbReference type="InterPro" id="IPR050775">
    <property type="entry name" value="FAD-binding_Monooxygenases"/>
</dbReference>
<evidence type="ECO:0000256" key="2">
    <source>
        <dbReference type="ARBA" id="ARBA00005336"/>
    </source>
</evidence>
<dbReference type="SUPFAM" id="SSF51905">
    <property type="entry name" value="FAD/NAD(P)-binding domain"/>
    <property type="match status" value="1"/>
</dbReference>
<dbReference type="Gene3D" id="3.20.20.300">
    <property type="entry name" value="Glycoside hydrolase, family 3, N-terminal domain"/>
    <property type="match status" value="1"/>
</dbReference>
<dbReference type="InterPro" id="IPR017853">
    <property type="entry name" value="GH"/>
</dbReference>
<name>A0A9N9YSE1_9HYPO</name>
<keyword evidence="10" id="KW-0325">Glycoprotein</keyword>
<feature type="domain" description="Glycoside hydrolase family 3 N-terminal" evidence="11">
    <location>
        <begin position="371"/>
        <end position="723"/>
    </location>
</feature>
<dbReference type="PANTHER" id="PTHR43098">
    <property type="entry name" value="L-ORNITHINE N(5)-MONOOXYGENASE-RELATED"/>
    <property type="match status" value="1"/>
</dbReference>
<evidence type="ECO:0000259" key="11">
    <source>
        <dbReference type="Pfam" id="PF00933"/>
    </source>
</evidence>
<dbReference type="PROSITE" id="PS51257">
    <property type="entry name" value="PROKAR_LIPOPROTEIN"/>
    <property type="match status" value="1"/>
</dbReference>
<reference evidence="12" key="1">
    <citation type="submission" date="2021-10" db="EMBL/GenBank/DDBJ databases">
        <authorList>
            <person name="Piombo E."/>
        </authorList>
    </citation>
    <scope>NUCLEOTIDE SEQUENCE</scope>
</reference>
<dbReference type="SUPFAM" id="SSF52279">
    <property type="entry name" value="Beta-D-glucan exohydrolase, C-terminal domain"/>
    <property type="match status" value="1"/>
</dbReference>
<dbReference type="Pfam" id="PF13450">
    <property type="entry name" value="NAD_binding_8"/>
    <property type="match status" value="1"/>
</dbReference>
<dbReference type="GO" id="GO:0004497">
    <property type="term" value="F:monooxygenase activity"/>
    <property type="evidence" value="ECO:0007669"/>
    <property type="project" value="UniProtKB-KW"/>
</dbReference>
<keyword evidence="8" id="KW-0560">Oxidoreductase</keyword>
<dbReference type="InterPro" id="IPR036188">
    <property type="entry name" value="FAD/NAD-bd_sf"/>
</dbReference>
<evidence type="ECO:0000256" key="4">
    <source>
        <dbReference type="ARBA" id="ARBA00022630"/>
    </source>
</evidence>
<dbReference type="AlphaFoldDB" id="A0A9N9YSE1"/>
<evidence type="ECO:0000256" key="6">
    <source>
        <dbReference type="ARBA" id="ARBA00022827"/>
    </source>
</evidence>
<evidence type="ECO:0000256" key="10">
    <source>
        <dbReference type="ARBA" id="ARBA00023180"/>
    </source>
</evidence>
<dbReference type="Gene3D" id="3.40.50.1700">
    <property type="entry name" value="Glycoside hydrolase family 3 C-terminal domain"/>
    <property type="match status" value="1"/>
</dbReference>
<accession>A0A9N9YSE1</accession>
<dbReference type="PRINTS" id="PR00133">
    <property type="entry name" value="GLHYDRLASE3"/>
</dbReference>
<evidence type="ECO:0000256" key="3">
    <source>
        <dbReference type="ARBA" id="ARBA00010139"/>
    </source>
</evidence>
<protein>
    <recommendedName>
        <fullName evidence="11">Glycoside hydrolase family 3 N-terminal domain-containing protein</fullName>
    </recommendedName>
</protein>
<comment type="similarity">
    <text evidence="3">Belongs to the FAD-binding monooxygenase family.</text>
</comment>
<keyword evidence="13" id="KW-1185">Reference proteome</keyword>
<dbReference type="Pfam" id="PF00933">
    <property type="entry name" value="Glyco_hydro_3"/>
    <property type="match status" value="1"/>
</dbReference>